<feature type="transmembrane region" description="Helical" evidence="1">
    <location>
        <begin position="164"/>
        <end position="183"/>
    </location>
</feature>
<reference evidence="2 3" key="1">
    <citation type="journal article" date="2015" name="Genome Announc.">
        <title>Expanding the biotechnology potential of lactobacilli through comparative genomics of 213 strains and associated genera.</title>
        <authorList>
            <person name="Sun Z."/>
            <person name="Harris H.M."/>
            <person name="McCann A."/>
            <person name="Guo C."/>
            <person name="Argimon S."/>
            <person name="Zhang W."/>
            <person name="Yang X."/>
            <person name="Jeffery I.B."/>
            <person name="Cooney J.C."/>
            <person name="Kagawa T.F."/>
            <person name="Liu W."/>
            <person name="Song Y."/>
            <person name="Salvetti E."/>
            <person name="Wrobel A."/>
            <person name="Rasinkangas P."/>
            <person name="Parkhill J."/>
            <person name="Rea M.C."/>
            <person name="O'Sullivan O."/>
            <person name="Ritari J."/>
            <person name="Douillard F.P."/>
            <person name="Paul Ross R."/>
            <person name="Yang R."/>
            <person name="Briner A.E."/>
            <person name="Felis G.E."/>
            <person name="de Vos W.M."/>
            <person name="Barrangou R."/>
            <person name="Klaenhammer T.R."/>
            <person name="Caufield P.W."/>
            <person name="Cui Y."/>
            <person name="Zhang H."/>
            <person name="O'Toole P.W."/>
        </authorList>
    </citation>
    <scope>NUCLEOTIDE SEQUENCE [LARGE SCALE GENOMIC DNA]</scope>
    <source>
        <strain evidence="2 3">DSM 15946</strain>
    </source>
</reference>
<feature type="transmembrane region" description="Helical" evidence="1">
    <location>
        <begin position="12"/>
        <end position="34"/>
    </location>
</feature>
<dbReference type="PATRIC" id="fig|1423760.3.peg.983"/>
<feature type="transmembrane region" description="Helical" evidence="1">
    <location>
        <begin position="358"/>
        <end position="376"/>
    </location>
</feature>
<feature type="transmembrane region" description="Helical" evidence="1">
    <location>
        <begin position="85"/>
        <end position="104"/>
    </location>
</feature>
<feature type="transmembrane region" description="Helical" evidence="1">
    <location>
        <begin position="297"/>
        <end position="318"/>
    </location>
</feature>
<feature type="transmembrane region" description="Helical" evidence="1">
    <location>
        <begin position="137"/>
        <end position="157"/>
    </location>
</feature>
<dbReference type="InterPro" id="IPR018580">
    <property type="entry name" value="Uncharacterised_YfhO"/>
</dbReference>
<dbReference type="Pfam" id="PF09586">
    <property type="entry name" value="YfhO"/>
    <property type="match status" value="1"/>
</dbReference>
<name>A0A0R1U2V8_9LACO</name>
<accession>A0A0R1U2V8</accession>
<proteinExistence type="predicted"/>
<feature type="transmembrane region" description="Helical" evidence="1">
    <location>
        <begin position="111"/>
        <end position="131"/>
    </location>
</feature>
<dbReference type="Proteomes" id="UP000050816">
    <property type="component" value="Unassembled WGS sequence"/>
</dbReference>
<dbReference type="EMBL" id="AZFK01000088">
    <property type="protein sequence ID" value="KRL87638.1"/>
    <property type="molecule type" value="Genomic_DNA"/>
</dbReference>
<gene>
    <name evidence="2" type="ORF">FC43_GL000952</name>
</gene>
<dbReference type="RefSeq" id="WP_056955610.1">
    <property type="nucleotide sequence ID" value="NZ_AZFK01000088.1"/>
</dbReference>
<feature type="transmembrane region" description="Helical" evidence="1">
    <location>
        <begin position="437"/>
        <end position="455"/>
    </location>
</feature>
<evidence type="ECO:0000313" key="2">
    <source>
        <dbReference type="EMBL" id="KRL87638.1"/>
    </source>
</evidence>
<feature type="transmembrane region" description="Helical" evidence="1">
    <location>
        <begin position="383"/>
        <end position="403"/>
    </location>
</feature>
<sequence>MEFSFAQSKQRRVYLLYSLVFILIAACMYGTYLVTGNSLIWNKDPLNQHVPLLIEYRKAVLHFLTHPLGPHQWWSWRMGLGSDTFAIFSYYTIGDVFAYLALLFPAGKMVLAYQVMVVLRLYCAGLAFVWFARHFKLADWVIVAGAVVYLVNSYLLYASLAQPFFTTTFILFPLLVVQVERILQGGSWWPLAGAFVWMLVNNYYLAYVLGIGTFLFLVLRVLTHYRGRLDYGVTILKLGLATVTSLLLSAVLLVPEILTVMNSTRAGSTFANGLTTYPAYYYLFLPKALINGGQWSFMFWAALGIVSFGFLALVYVYLQPKRYPLLALSLALALVMLLIPAVGAFFNGLMAASNRWTLLIYLPIAMAVCFLLQHVGELTRHQLLVMSWATAVYLLVVLATYFLKNDAALFVPLTCLLGGLLLLWLIHAGVVAHPGRWLLALILANAGFNAIYAAFPYNGDFASAMLPRGAYQRLTTQRYGGLEKGLSKQPTYRVSTLSQNDIVSDVLNDNDLTTGMHNIDSYYSLQNQYLGQFSQDLQNTQYQANVPLRQVDDRSVWLNFLGVKYLFVQTNGANATKWPQGYFLDQATAPQYDYNAKQPAGATKKEDLPPIQTVRLKSQQNFPLLYWQSTAITPAQYRQLGPTAKERALASGVVVADHVAQKLTPADLTGNVVKLKSQLISNRFNQVNPANLHYRDAEETYQLVLPQLTNKQFAKRLKESELHVEFQTIKYQPLTLKQQLAAEMAHAKQTANFNPGAALNEKSVWYKYWRYHLINGSPDISYTLQLTSKYGTEKISQPKQSVLSFFKVVKNGTMNVGYFAKHLPTQLTFKPTKLGTYHLKYQVVAARLGDKYQSEVRQIQAHGLKKLHFAPNTVSGQLTTSRYGVLTSSIPYSKGWMATVDGHPAPVLRTNTAFVGLALPAGNHRIKLTYHVPGLRVGAIISLIGLAWTALLAGITWWVRHHRGA</sequence>
<keyword evidence="1" id="KW-1133">Transmembrane helix</keyword>
<feature type="transmembrane region" description="Helical" evidence="1">
    <location>
        <begin position="409"/>
        <end position="430"/>
    </location>
</feature>
<dbReference type="PANTHER" id="PTHR38454:SF1">
    <property type="entry name" value="INTEGRAL MEMBRANE PROTEIN"/>
    <property type="match status" value="1"/>
</dbReference>
<feature type="transmembrane region" description="Helical" evidence="1">
    <location>
        <begin position="234"/>
        <end position="254"/>
    </location>
</feature>
<evidence type="ECO:0000313" key="3">
    <source>
        <dbReference type="Proteomes" id="UP000050816"/>
    </source>
</evidence>
<feature type="transmembrane region" description="Helical" evidence="1">
    <location>
        <begin position="325"/>
        <end position="346"/>
    </location>
</feature>
<feature type="transmembrane region" description="Helical" evidence="1">
    <location>
        <begin position="203"/>
        <end position="222"/>
    </location>
</feature>
<keyword evidence="1" id="KW-0472">Membrane</keyword>
<keyword evidence="1" id="KW-0812">Transmembrane</keyword>
<dbReference type="PANTHER" id="PTHR38454">
    <property type="entry name" value="INTEGRAL MEMBRANE PROTEIN-RELATED"/>
    <property type="match status" value="1"/>
</dbReference>
<organism evidence="2 3">
    <name type="scientific">Limosilactobacillus ingluviei DSM 15946</name>
    <dbReference type="NCBI Taxonomy" id="1423760"/>
    <lineage>
        <taxon>Bacteria</taxon>
        <taxon>Bacillati</taxon>
        <taxon>Bacillota</taxon>
        <taxon>Bacilli</taxon>
        <taxon>Lactobacillales</taxon>
        <taxon>Lactobacillaceae</taxon>
        <taxon>Limosilactobacillus</taxon>
    </lineage>
</organism>
<feature type="transmembrane region" description="Helical" evidence="1">
    <location>
        <begin position="937"/>
        <end position="959"/>
    </location>
</feature>
<evidence type="ECO:0000256" key="1">
    <source>
        <dbReference type="SAM" id="Phobius"/>
    </source>
</evidence>
<comment type="caution">
    <text evidence="2">The sequence shown here is derived from an EMBL/GenBank/DDBJ whole genome shotgun (WGS) entry which is preliminary data.</text>
</comment>
<protein>
    <submittedName>
        <fullName evidence="2">Uncharacterized protein</fullName>
    </submittedName>
</protein>
<dbReference type="AlphaFoldDB" id="A0A0R1U2V8"/>